<evidence type="ECO:0000313" key="2">
    <source>
        <dbReference type="EMBL" id="MBB5042326.1"/>
    </source>
</evidence>
<keyword evidence="1" id="KW-1133">Transmembrane helix</keyword>
<dbReference type="RefSeq" id="WP_184143047.1">
    <property type="nucleotide sequence ID" value="NZ_JACHIK010000004.1"/>
</dbReference>
<proteinExistence type="predicted"/>
<name>A0A7W7YTZ6_9HYPH</name>
<keyword evidence="1" id="KW-0812">Transmembrane</keyword>
<dbReference type="AlphaFoldDB" id="A0A7W7YTZ6"/>
<evidence type="ECO:0008006" key="4">
    <source>
        <dbReference type="Google" id="ProtNLM"/>
    </source>
</evidence>
<dbReference type="Pfam" id="PF11821">
    <property type="entry name" value="ActD"/>
    <property type="match status" value="1"/>
</dbReference>
<evidence type="ECO:0000313" key="3">
    <source>
        <dbReference type="Proteomes" id="UP000535406"/>
    </source>
</evidence>
<reference evidence="2 3" key="1">
    <citation type="submission" date="2020-08" db="EMBL/GenBank/DDBJ databases">
        <title>Genomic Encyclopedia of Type Strains, Phase IV (KMG-IV): sequencing the most valuable type-strain genomes for metagenomic binning, comparative biology and taxonomic classification.</title>
        <authorList>
            <person name="Goeker M."/>
        </authorList>
    </citation>
    <scope>NUCLEOTIDE SEQUENCE [LARGE SCALE GENOMIC DNA]</scope>
    <source>
        <strain evidence="2 3">DSM 21319</strain>
    </source>
</reference>
<feature type="transmembrane region" description="Helical" evidence="1">
    <location>
        <begin position="59"/>
        <end position="81"/>
    </location>
</feature>
<dbReference type="Proteomes" id="UP000535406">
    <property type="component" value="Unassembled WGS sequence"/>
</dbReference>
<keyword evidence="3" id="KW-1185">Reference proteome</keyword>
<dbReference type="PANTHER" id="PTHR40394:SF2">
    <property type="entry name" value="QUINOL:CYTOCHROME C OXIDOREDUCTASE MEMBRANE PROTEIN"/>
    <property type="match status" value="1"/>
</dbReference>
<protein>
    <recommendedName>
        <fullName evidence="4">DUF3341 domain-containing protein</fullName>
    </recommendedName>
</protein>
<dbReference type="EMBL" id="JACHIK010000004">
    <property type="protein sequence ID" value="MBB5042326.1"/>
    <property type="molecule type" value="Genomic_DNA"/>
</dbReference>
<dbReference type="PANTHER" id="PTHR40394">
    <property type="entry name" value="LIPOPROTEIN-RELATED"/>
    <property type="match status" value="1"/>
</dbReference>
<organism evidence="2 3">
    <name type="scientific">Shinella fusca</name>
    <dbReference type="NCBI Taxonomy" id="544480"/>
    <lineage>
        <taxon>Bacteria</taxon>
        <taxon>Pseudomonadati</taxon>
        <taxon>Pseudomonadota</taxon>
        <taxon>Alphaproteobacteria</taxon>
        <taxon>Hyphomicrobiales</taxon>
        <taxon>Rhizobiaceae</taxon>
        <taxon>Shinella</taxon>
    </lineage>
</organism>
<gene>
    <name evidence="2" type="ORF">HNQ66_001722</name>
</gene>
<accession>A0A7W7YTZ6</accession>
<evidence type="ECO:0000256" key="1">
    <source>
        <dbReference type="SAM" id="Phobius"/>
    </source>
</evidence>
<sequence length="186" mass="20712">MREPSADKEPFGLMAEFRAPEQLVDAVRRSREAGYRSLDAYSPYPLEEMRQALGMTGNVVPWLCLTGGVLGAAAGYGLQLYTNDAYPIAIGGRPLFAWQPFMLITFELMVLFAVGFAIAGMLVLNHLPRLHHPVFGVTDFHRASADRFFLAIFCNDPRFEIAETAAFLQSLEPLRVEAIQSTEEPE</sequence>
<comment type="caution">
    <text evidence="2">The sequence shown here is derived from an EMBL/GenBank/DDBJ whole genome shotgun (WGS) entry which is preliminary data.</text>
</comment>
<keyword evidence="1" id="KW-0472">Membrane</keyword>
<feature type="transmembrane region" description="Helical" evidence="1">
    <location>
        <begin position="101"/>
        <end position="124"/>
    </location>
</feature>
<dbReference type="InterPro" id="IPR021776">
    <property type="entry name" value="ActD"/>
</dbReference>